<accession>A0A6P7XKW9</accession>
<dbReference type="InterPro" id="IPR036396">
    <property type="entry name" value="Cyt_P450_sf"/>
</dbReference>
<dbReference type="GO" id="GO:0006694">
    <property type="term" value="P:steroid biosynthetic process"/>
    <property type="evidence" value="ECO:0007669"/>
    <property type="project" value="UniProtKB-KW"/>
</dbReference>
<dbReference type="FunCoup" id="A0A6P7XKW9">
    <property type="interactions" value="102"/>
</dbReference>
<dbReference type="PANTHER" id="PTHR24289">
    <property type="entry name" value="STEROID 17-ALPHA-HYDROXYLASE/17,20 LYASE"/>
    <property type="match status" value="1"/>
</dbReference>
<evidence type="ECO:0000256" key="17">
    <source>
        <dbReference type="ARBA" id="ARBA00044116"/>
    </source>
</evidence>
<dbReference type="GO" id="GO:0004508">
    <property type="term" value="F:steroid 17-alpha-monooxygenase activity"/>
    <property type="evidence" value="ECO:0007669"/>
    <property type="project" value="TreeGrafter"/>
</dbReference>
<dbReference type="OrthoDB" id="2789670at2759"/>
<keyword evidence="15" id="KW-0755">Steroidogenesis</keyword>
<dbReference type="KEGG" id="muo:115466193"/>
<evidence type="ECO:0000256" key="15">
    <source>
        <dbReference type="ARBA" id="ARBA00023250"/>
    </source>
</evidence>
<name>A0A6P7XKW9_9AMPH</name>
<evidence type="ECO:0000313" key="27">
    <source>
        <dbReference type="RefSeq" id="XP_030053153.1"/>
    </source>
</evidence>
<comment type="cofactor">
    <cofactor evidence="1">
        <name>heme b</name>
        <dbReference type="ChEBI" id="CHEBI:60344"/>
    </cofactor>
</comment>
<evidence type="ECO:0000313" key="26">
    <source>
        <dbReference type="Proteomes" id="UP000515156"/>
    </source>
</evidence>
<evidence type="ECO:0000256" key="6">
    <source>
        <dbReference type="ARBA" id="ARBA00022665"/>
    </source>
</evidence>
<organism evidence="26 27">
    <name type="scientific">Microcaecilia unicolor</name>
    <dbReference type="NCBI Taxonomy" id="1415580"/>
    <lineage>
        <taxon>Eukaryota</taxon>
        <taxon>Metazoa</taxon>
        <taxon>Chordata</taxon>
        <taxon>Craniata</taxon>
        <taxon>Vertebrata</taxon>
        <taxon>Euteleostomi</taxon>
        <taxon>Amphibia</taxon>
        <taxon>Gymnophiona</taxon>
        <taxon>Siphonopidae</taxon>
        <taxon>Microcaecilia</taxon>
    </lineage>
</organism>
<keyword evidence="9" id="KW-0492">Microsome</keyword>
<evidence type="ECO:0000256" key="2">
    <source>
        <dbReference type="ARBA" id="ARBA00004174"/>
    </source>
</evidence>
<evidence type="ECO:0000256" key="19">
    <source>
        <dbReference type="ARBA" id="ARBA00044265"/>
    </source>
</evidence>
<reference evidence="27" key="1">
    <citation type="submission" date="2025-08" db="UniProtKB">
        <authorList>
            <consortium name="RefSeq"/>
        </authorList>
    </citation>
    <scope>IDENTIFICATION</scope>
</reference>
<evidence type="ECO:0000256" key="24">
    <source>
        <dbReference type="RuleBase" id="RU000461"/>
    </source>
</evidence>
<keyword evidence="13" id="KW-0446">Lipid-binding</keyword>
<dbReference type="EC" id="1.14.14.16" evidence="16"/>
<evidence type="ECO:0000256" key="22">
    <source>
        <dbReference type="ARBA" id="ARBA00044342"/>
    </source>
</evidence>
<evidence type="ECO:0000256" key="8">
    <source>
        <dbReference type="ARBA" id="ARBA00022824"/>
    </source>
</evidence>
<protein>
    <recommendedName>
        <fullName evidence="17">Steroid 21-hydroxylase</fullName>
        <ecNumber evidence="16">1.14.14.16</ecNumber>
    </recommendedName>
    <alternativeName>
        <fullName evidence="21">21-OHase</fullName>
    </alternativeName>
    <alternativeName>
        <fullName evidence="18">Cytochrome P-450c21</fullName>
    </alternativeName>
    <alternativeName>
        <fullName evidence="22">Cytochrome P450 21</fullName>
    </alternativeName>
    <alternativeName>
        <fullName evidence="20">Cytochrome P450 XXI</fullName>
    </alternativeName>
    <alternativeName>
        <fullName evidence="19">Cytochrome P450-C21</fullName>
    </alternativeName>
</protein>
<dbReference type="FunFam" id="1.10.630.10:FF:000049">
    <property type="entry name" value="steroid 21-hydroxylase isoform X1"/>
    <property type="match status" value="1"/>
</dbReference>
<dbReference type="RefSeq" id="XP_030053153.1">
    <property type="nucleotide sequence ID" value="XM_030197293.1"/>
</dbReference>
<dbReference type="Proteomes" id="UP000515156">
    <property type="component" value="Chromosome 3"/>
</dbReference>
<evidence type="ECO:0000256" key="12">
    <source>
        <dbReference type="ARBA" id="ARBA00023033"/>
    </source>
</evidence>
<evidence type="ECO:0000256" key="5">
    <source>
        <dbReference type="ARBA" id="ARBA00022617"/>
    </source>
</evidence>
<evidence type="ECO:0000256" key="3">
    <source>
        <dbReference type="ARBA" id="ARBA00004406"/>
    </source>
</evidence>
<dbReference type="GO" id="GO:0020037">
    <property type="term" value="F:heme binding"/>
    <property type="evidence" value="ECO:0007669"/>
    <property type="project" value="InterPro"/>
</dbReference>
<dbReference type="GO" id="GO:0005496">
    <property type="term" value="F:steroid binding"/>
    <property type="evidence" value="ECO:0007669"/>
    <property type="project" value="UniProtKB-KW"/>
</dbReference>
<dbReference type="GO" id="GO:0005789">
    <property type="term" value="C:endoplasmic reticulum membrane"/>
    <property type="evidence" value="ECO:0007669"/>
    <property type="project" value="UniProtKB-SubCell"/>
</dbReference>
<feature type="chain" id="PRO_5028049743" description="Steroid 21-hydroxylase" evidence="25">
    <location>
        <begin position="21"/>
        <end position="511"/>
    </location>
</feature>
<dbReference type="Gene3D" id="1.10.630.10">
    <property type="entry name" value="Cytochrome P450"/>
    <property type="match status" value="1"/>
</dbReference>
<evidence type="ECO:0000256" key="20">
    <source>
        <dbReference type="ARBA" id="ARBA00044282"/>
    </source>
</evidence>
<dbReference type="GO" id="GO:0004509">
    <property type="term" value="F:steroid 21-monooxygenase activity"/>
    <property type="evidence" value="ECO:0007669"/>
    <property type="project" value="UniProtKB-EC"/>
</dbReference>
<dbReference type="Pfam" id="PF00067">
    <property type="entry name" value="p450"/>
    <property type="match status" value="1"/>
</dbReference>
<dbReference type="InterPro" id="IPR001128">
    <property type="entry name" value="Cyt_P450"/>
</dbReference>
<keyword evidence="10 24" id="KW-0560">Oxidoreductase</keyword>
<evidence type="ECO:0000256" key="7">
    <source>
        <dbReference type="ARBA" id="ARBA00022723"/>
    </source>
</evidence>
<feature type="binding site" description="axial binding residue" evidence="23">
    <location>
        <position position="447"/>
    </location>
    <ligand>
        <name>heme</name>
        <dbReference type="ChEBI" id="CHEBI:30413"/>
    </ligand>
    <ligandPart>
        <name>Fe</name>
        <dbReference type="ChEBI" id="CHEBI:18248"/>
    </ligandPart>
</feature>
<dbReference type="PRINTS" id="PR00463">
    <property type="entry name" value="EP450I"/>
</dbReference>
<dbReference type="InParanoid" id="A0A6P7XKW9"/>
<comment type="similarity">
    <text evidence="4 24">Belongs to the cytochrome P450 family.</text>
</comment>
<gene>
    <name evidence="27" type="primary">LOC115466193</name>
</gene>
<evidence type="ECO:0000256" key="18">
    <source>
        <dbReference type="ARBA" id="ARBA00044217"/>
    </source>
</evidence>
<keyword evidence="14" id="KW-0472">Membrane</keyword>
<evidence type="ECO:0000256" key="21">
    <source>
        <dbReference type="ARBA" id="ARBA00044304"/>
    </source>
</evidence>
<dbReference type="GO" id="GO:0005506">
    <property type="term" value="F:iron ion binding"/>
    <property type="evidence" value="ECO:0007669"/>
    <property type="project" value="InterPro"/>
</dbReference>
<comment type="cofactor">
    <cofactor evidence="23">
        <name>heme</name>
        <dbReference type="ChEBI" id="CHEBI:30413"/>
    </cofactor>
</comment>
<evidence type="ECO:0000256" key="16">
    <source>
        <dbReference type="ARBA" id="ARBA00044040"/>
    </source>
</evidence>
<keyword evidence="8" id="KW-0256">Endoplasmic reticulum</keyword>
<keyword evidence="6" id="KW-0754">Steroid-binding</keyword>
<evidence type="ECO:0000256" key="9">
    <source>
        <dbReference type="ARBA" id="ARBA00022848"/>
    </source>
</evidence>
<keyword evidence="7 23" id="KW-0479">Metal-binding</keyword>
<dbReference type="AlphaFoldDB" id="A0A6P7XKW9"/>
<dbReference type="PANTHER" id="PTHR24289:SF17">
    <property type="entry name" value="STEROID 21-HYDROXYLASE ISOFORM X1"/>
    <property type="match status" value="1"/>
</dbReference>
<evidence type="ECO:0000256" key="13">
    <source>
        <dbReference type="ARBA" id="ARBA00023121"/>
    </source>
</evidence>
<keyword evidence="12 24" id="KW-0503">Monooxygenase</keyword>
<evidence type="ECO:0000256" key="23">
    <source>
        <dbReference type="PIRSR" id="PIRSR602401-1"/>
    </source>
</evidence>
<dbReference type="GO" id="GO:0042448">
    <property type="term" value="P:progesterone metabolic process"/>
    <property type="evidence" value="ECO:0007669"/>
    <property type="project" value="TreeGrafter"/>
</dbReference>
<evidence type="ECO:0000256" key="11">
    <source>
        <dbReference type="ARBA" id="ARBA00023004"/>
    </source>
</evidence>
<dbReference type="SUPFAM" id="SSF48264">
    <property type="entry name" value="Cytochrome P450"/>
    <property type="match status" value="1"/>
</dbReference>
<keyword evidence="5 23" id="KW-0349">Heme</keyword>
<evidence type="ECO:0000256" key="1">
    <source>
        <dbReference type="ARBA" id="ARBA00001970"/>
    </source>
</evidence>
<evidence type="ECO:0000256" key="4">
    <source>
        <dbReference type="ARBA" id="ARBA00010617"/>
    </source>
</evidence>
<sequence length="511" mass="58166">MFCSVLFLLLLSLLAFIAKGRWKCQGPGPCGSKTLPSPRPLPLLGHLLELRRKDLPVRFMELSRRYGPVYRLRFGTQDVVVLNTTELIREALIKKWSDFAGRPQSYTADLISFGGKDLSLGNYTAMWKIQRRLAHSSLQRSLRTNLEALISQEAQQLCQDFLSYGSSPVDVSKDFSLHTCRIISSMTFGVLFDKKDPEFQVIHKCIGDVVQLWSSPNITVLDSFPFLRKLPNASLDALMQAVARRDAFVKHQLEIHKETFQPSEIRDISDSMIHFLQERKQQEQTPAAAGGEEFDEDYIHMAIVDLFIGGTETTASTLTWSVAYLMHHPQVQERIYSEMLEVLGPERLPEYSDRVHLPLLWATISEMLRLRPVAPLAVPHATTRDTSLSGYFIPKGTVVIPNLYAANHDETKWKNPTQFRPERFMEAEDPKQAHRDVLSFGAGARVCLGESLARMEIFFFLAHLLRHFRFLPLVPGQLPDLCGIFGINLRSKPFQVRFVPWTEPGKDEGQE</sequence>
<evidence type="ECO:0000256" key="10">
    <source>
        <dbReference type="ARBA" id="ARBA00023002"/>
    </source>
</evidence>
<evidence type="ECO:0000256" key="25">
    <source>
        <dbReference type="SAM" id="SignalP"/>
    </source>
</evidence>
<comment type="subcellular location">
    <subcellularLocation>
        <location evidence="3">Endoplasmic reticulum membrane</location>
        <topology evidence="3">Peripheral membrane protein</topology>
    </subcellularLocation>
    <subcellularLocation>
        <location evidence="2">Microsome membrane</location>
        <topology evidence="2">Peripheral membrane protein</topology>
    </subcellularLocation>
</comment>
<dbReference type="PROSITE" id="PS00086">
    <property type="entry name" value="CYTOCHROME_P450"/>
    <property type="match status" value="1"/>
</dbReference>
<proteinExistence type="inferred from homology"/>
<keyword evidence="25" id="KW-0732">Signal</keyword>
<evidence type="ECO:0000256" key="14">
    <source>
        <dbReference type="ARBA" id="ARBA00023136"/>
    </source>
</evidence>
<keyword evidence="26" id="KW-1185">Reference proteome</keyword>
<feature type="signal peptide" evidence="25">
    <location>
        <begin position="1"/>
        <end position="20"/>
    </location>
</feature>
<dbReference type="InterPro" id="IPR017972">
    <property type="entry name" value="Cyt_P450_CS"/>
</dbReference>
<dbReference type="InterPro" id="IPR002401">
    <property type="entry name" value="Cyt_P450_E_grp-I"/>
</dbReference>
<dbReference type="PRINTS" id="PR00385">
    <property type="entry name" value="P450"/>
</dbReference>
<dbReference type="GeneID" id="115466193"/>
<keyword evidence="11 23" id="KW-0408">Iron</keyword>
<dbReference type="GO" id="GO:0042446">
    <property type="term" value="P:hormone biosynthetic process"/>
    <property type="evidence" value="ECO:0007669"/>
    <property type="project" value="TreeGrafter"/>
</dbReference>